<name>A0ABS3PVI6_9FLAO</name>
<dbReference type="EMBL" id="JAGDYP010000002">
    <property type="protein sequence ID" value="MBO1883335.1"/>
    <property type="molecule type" value="Genomic_DNA"/>
</dbReference>
<dbReference type="Gene3D" id="2.60.40.1080">
    <property type="match status" value="3"/>
</dbReference>
<feature type="domain" description="BIG2" evidence="1">
    <location>
        <begin position="30"/>
        <end position="105"/>
    </location>
</feature>
<feature type="domain" description="BIG2" evidence="1">
    <location>
        <begin position="184"/>
        <end position="259"/>
    </location>
</feature>
<protein>
    <submittedName>
        <fullName evidence="2">Pilus assembly protein N-terminal domain-containing protein</fullName>
    </submittedName>
</protein>
<feature type="domain" description="BIG2" evidence="1">
    <location>
        <begin position="728"/>
        <end position="805"/>
    </location>
</feature>
<dbReference type="Gene3D" id="3.40.50.12480">
    <property type="match status" value="1"/>
</dbReference>
<feature type="domain" description="BIG2" evidence="1">
    <location>
        <begin position="957"/>
        <end position="1039"/>
    </location>
</feature>
<dbReference type="PROSITE" id="PS51257">
    <property type="entry name" value="PROKAR_LIPOPROTEIN"/>
    <property type="match status" value="1"/>
</dbReference>
<reference evidence="2 3" key="1">
    <citation type="submission" date="2021-03" db="EMBL/GenBank/DDBJ databases">
        <title>Isolation and description of Capnocytophaga bilenii sp. nov., a novel Capnocytophaga species, isolated from a gingivitis subject.</title>
        <authorList>
            <person name="Antezack A."/>
            <person name="Monnet-Corti V."/>
            <person name="La Scola B."/>
        </authorList>
    </citation>
    <scope>NUCLEOTIDE SEQUENCE [LARGE SCALE GENOMIC DNA]</scope>
    <source>
        <strain evidence="2 3">Marseille-Q4570</strain>
    </source>
</reference>
<dbReference type="RefSeq" id="WP_208058051.1">
    <property type="nucleotide sequence ID" value="NZ_JAGDYP010000002.1"/>
</dbReference>
<dbReference type="Pfam" id="PF13629">
    <property type="entry name" value="T2SS-T3SS_pil_N"/>
    <property type="match status" value="1"/>
</dbReference>
<feature type="domain" description="BIG2" evidence="1">
    <location>
        <begin position="340"/>
        <end position="415"/>
    </location>
</feature>
<proteinExistence type="predicted"/>
<dbReference type="Pfam" id="PF13306">
    <property type="entry name" value="LRR_5"/>
    <property type="match status" value="1"/>
</dbReference>
<dbReference type="InterPro" id="IPR003343">
    <property type="entry name" value="Big_2"/>
</dbReference>
<dbReference type="InterPro" id="IPR032789">
    <property type="entry name" value="T2SS-T3SS_pil_N"/>
</dbReference>
<dbReference type="SMART" id="SM00635">
    <property type="entry name" value="BID_2"/>
    <property type="match status" value="13"/>
</dbReference>
<feature type="domain" description="BIG2" evidence="1">
    <location>
        <begin position="496"/>
        <end position="571"/>
    </location>
</feature>
<comment type="caution">
    <text evidence="2">The sequence shown here is derived from an EMBL/GenBank/DDBJ whole genome shotgun (WGS) entry which is preliminary data.</text>
</comment>
<feature type="domain" description="BIG2" evidence="1">
    <location>
        <begin position="884"/>
        <end position="956"/>
    </location>
</feature>
<accession>A0ABS3PVI6</accession>
<dbReference type="Proteomes" id="UP000681610">
    <property type="component" value="Unassembled WGS sequence"/>
</dbReference>
<feature type="domain" description="BIG2" evidence="1">
    <location>
        <begin position="416"/>
        <end position="493"/>
    </location>
</feature>
<feature type="domain" description="BIG2" evidence="1">
    <location>
        <begin position="1120"/>
        <end position="1194"/>
    </location>
</feature>
<dbReference type="InterPro" id="IPR026906">
    <property type="entry name" value="LRR_5"/>
</dbReference>
<feature type="domain" description="BIG2" evidence="1">
    <location>
        <begin position="652"/>
        <end position="727"/>
    </location>
</feature>
<evidence type="ECO:0000259" key="1">
    <source>
        <dbReference type="SMART" id="SM00635"/>
    </source>
</evidence>
<feature type="domain" description="BIG2" evidence="1">
    <location>
        <begin position="572"/>
        <end position="649"/>
    </location>
</feature>
<evidence type="ECO:0000313" key="2">
    <source>
        <dbReference type="EMBL" id="MBO1883335.1"/>
    </source>
</evidence>
<feature type="domain" description="BIG2" evidence="1">
    <location>
        <begin position="260"/>
        <end position="337"/>
    </location>
</feature>
<feature type="domain" description="BIG2" evidence="1">
    <location>
        <begin position="808"/>
        <end position="883"/>
    </location>
</feature>
<keyword evidence="3" id="KW-1185">Reference proteome</keyword>
<evidence type="ECO:0000313" key="3">
    <source>
        <dbReference type="Proteomes" id="UP000681610"/>
    </source>
</evidence>
<sequence>MKTFKLLTAGLAIITLLFTSCKKEEETQDETANLTLAKTSLTLKVGEYEKVAIKTGNGTYTATSSDITKATVTLVNNELTITALAEGLATVTVSDAKNHTADISVKVLDLVVPGEHITLLKGNTATRTISFGNDYKVATTDAAIATATIANNLLTIEAISKGNALVTVKDLVSEKVQTFSVTVESQPLALSVATVALTKGEKVAVAIVSGNGSYTVSVADTAVAAATVSGTTVTVTGVGVGTTKITVKDADDKTAELSVTVNALSLALEKTTVEVNADAAVEVAIRSGNGDYTAQVADNSKATATIVGDKVRIEGKAAGTTKVTVKDSQNKTAEIIVTVKPRGLSLERTALTINAGTTAEVAIFSGNGGYTVQVADNSKVTASVVNNKVRIEAKAAGTTKVTVKDSQNKTAEITVTVNAFSLTLERNAVEVNADAAVEVAITAGNGNYTLQVADNSKATATIVGDKVRIEGKAAGTTKVTVKDSQNKTAEITVTVKPRGLSLERTALTINAGTTAEVAIFSGNGGYTVQVADNSKVTASVVNNKVRIEGKAAGTTKVIVKDNQNKTAEITVNVNAFSLTLERNAVELNPDDTAEVSITNGNGNYTLQVADNSKAIATIVGNKVRIEGKAAGTTKVTVKDSQNKTAEITVTVRARALTLERTALTINAGTTAEVAIFSGNGGYTVQVADNSKVTASVVNNKVRIEGKAAGTTKVTVKDGQNKTAEITVTVNAFSLTLERNAVELNPDDTAEVSITNGNGNYTLQVADNSKVTATIVGNKVRIEGKAAGTTKVTVKDSQNKTAEITVTIRARALTLERTTLTINAGTTAEVAITAGNDNYTLQVADNSKATATIVGNKVRIEGKAAGTTKVTVKDSQNKTAEITVTINPFNLSLERNALTINAGTTAEVAIFSGNSGYTVQVADNSKVTASVVNNKVRIEAKAAGTTKVTVKDSQNKTAEISVTVSPRNLTVEKMRVELNAGANTLVAITNGNGGYTAVSEDNNKVTAQIEGNGIRITAKAAGTAKVTVKDSANKQVEIVVVVKPYNLTVDKTEVEVNVGATAEVAIRSGNGGYSAPMYDDTKVQVAIVGSTVRITGKAAGETSVTVKDSQDKTVEIIVTVKGTDLELAKANVEVNVGATAEVAIVKGTAPYTVSVINSSVATAQIIGGNKVRITGVGAGTTKVTVGDDQAKQAFIMVTVKAVSTDDLFDIVEGEDIEEEDYKNERVIEVKGSASAISGNIVLPARGTVLADNTLEYSSVSSVDFNNVKIIGEGALHSSRNLTKVLLKKVTKIKSMAFAECDKLKEVRCNMNVPPTVESDAFDGIAEDAVLWVPRGKKGAYEDVEAFSSSFSEIKEIQ</sequence>
<organism evidence="2 3">
    <name type="scientific">Capnocytophaga bilenii</name>
    <dbReference type="NCBI Taxonomy" id="2819369"/>
    <lineage>
        <taxon>Bacteria</taxon>
        <taxon>Pseudomonadati</taxon>
        <taxon>Bacteroidota</taxon>
        <taxon>Flavobacteriia</taxon>
        <taxon>Flavobacteriales</taxon>
        <taxon>Flavobacteriaceae</taxon>
        <taxon>Capnocytophaga</taxon>
    </lineage>
</organism>
<gene>
    <name evidence="2" type="ORF">J4N46_02590</name>
</gene>